<dbReference type="PRINTS" id="PR00461">
    <property type="entry name" value="PLPEROXIDASE"/>
</dbReference>
<comment type="cofactor">
    <cofactor evidence="18 21">
        <name>Ca(2+)</name>
        <dbReference type="ChEBI" id="CHEBI:29108"/>
    </cofactor>
    <text evidence="18 21">Binds 2 calcium ions per subunit.</text>
</comment>
<dbReference type="STRING" id="3885.V7BTM3"/>
<comment type="function">
    <text evidence="2">Removal of H(2)O(2), oxidation of toxic reductants, biosynthesis and degradation of lignin, suberization, auxin catabolism, response to environmental stresses such as wounding, pathogen attack and oxidative stress. These functions might be dependent on each isozyme/isoform in each plant tissue.</text>
</comment>
<dbReference type="Gene3D" id="1.10.520.10">
    <property type="match status" value="1"/>
</dbReference>
<evidence type="ECO:0000256" key="3">
    <source>
        <dbReference type="ARBA" id="ARBA00004613"/>
    </source>
</evidence>
<feature type="disulfide bond" evidence="20">
    <location>
        <begin position="66"/>
        <end position="148"/>
    </location>
</feature>
<dbReference type="GO" id="GO:0042744">
    <property type="term" value="P:hydrogen peroxide catabolic process"/>
    <property type="evidence" value="ECO:0007669"/>
    <property type="project" value="UniProtKB-KW"/>
</dbReference>
<keyword evidence="5 21" id="KW-0964">Secreted</keyword>
<dbReference type="InterPro" id="IPR000823">
    <property type="entry name" value="Peroxidase_pln"/>
</dbReference>
<dbReference type="InterPro" id="IPR002016">
    <property type="entry name" value="Haem_peroxidase"/>
</dbReference>
<dbReference type="PROSITE" id="PS50873">
    <property type="entry name" value="PEROXIDASE_4"/>
    <property type="match status" value="1"/>
</dbReference>
<dbReference type="GO" id="GO:0140825">
    <property type="term" value="F:lactoperoxidase activity"/>
    <property type="evidence" value="ECO:0007669"/>
    <property type="project" value="UniProtKB-EC"/>
</dbReference>
<dbReference type="EMBL" id="CM002292">
    <property type="protein sequence ID" value="ESW21304.1"/>
    <property type="molecule type" value="Genomic_DNA"/>
</dbReference>
<keyword evidence="14" id="KW-0325">Glycoprotein</keyword>
<keyword evidence="8 18" id="KW-0479">Metal-binding</keyword>
<feature type="signal peptide" evidence="21">
    <location>
        <begin position="1"/>
        <end position="20"/>
    </location>
</feature>
<evidence type="ECO:0000256" key="9">
    <source>
        <dbReference type="ARBA" id="ARBA00022729"/>
    </source>
</evidence>
<dbReference type="GO" id="GO:0046872">
    <property type="term" value="F:metal ion binding"/>
    <property type="evidence" value="ECO:0007669"/>
    <property type="project" value="UniProtKB-UniRule"/>
</dbReference>
<feature type="binding site" evidence="18">
    <location>
        <position position="103"/>
    </location>
    <ligand>
        <name>Ca(2+)</name>
        <dbReference type="ChEBI" id="CHEBI:29108"/>
        <label>1</label>
    </ligand>
</feature>
<keyword evidence="12 18" id="KW-0408">Iron</keyword>
<organism evidence="23 24">
    <name type="scientific">Phaseolus vulgaris</name>
    <name type="common">Kidney bean</name>
    <name type="synonym">French bean</name>
    <dbReference type="NCBI Taxonomy" id="3885"/>
    <lineage>
        <taxon>Eukaryota</taxon>
        <taxon>Viridiplantae</taxon>
        <taxon>Streptophyta</taxon>
        <taxon>Embryophyta</taxon>
        <taxon>Tracheophyta</taxon>
        <taxon>Spermatophyta</taxon>
        <taxon>Magnoliopsida</taxon>
        <taxon>eudicotyledons</taxon>
        <taxon>Gunneridae</taxon>
        <taxon>Pentapetalae</taxon>
        <taxon>rosids</taxon>
        <taxon>fabids</taxon>
        <taxon>Fabales</taxon>
        <taxon>Fabaceae</taxon>
        <taxon>Papilionoideae</taxon>
        <taxon>50 kb inversion clade</taxon>
        <taxon>NPAAA clade</taxon>
        <taxon>indigoferoid/millettioid clade</taxon>
        <taxon>Phaseoleae</taxon>
        <taxon>Phaseolus</taxon>
    </lineage>
</organism>
<evidence type="ECO:0000256" key="13">
    <source>
        <dbReference type="ARBA" id="ARBA00023157"/>
    </source>
</evidence>
<dbReference type="InterPro" id="IPR010255">
    <property type="entry name" value="Haem_peroxidase_sf"/>
</dbReference>
<feature type="binding site" evidence="17">
    <location>
        <position position="196"/>
    </location>
    <ligand>
        <name>substrate</name>
    </ligand>
</feature>
<dbReference type="CDD" id="cd00693">
    <property type="entry name" value="secretory_peroxidase"/>
    <property type="match status" value="1"/>
</dbReference>
<dbReference type="FunFam" id="1.10.520.10:FF:000006">
    <property type="entry name" value="Peroxidase"/>
    <property type="match status" value="1"/>
</dbReference>
<dbReference type="Pfam" id="PF00141">
    <property type="entry name" value="peroxidase"/>
    <property type="match status" value="1"/>
</dbReference>
<dbReference type="AlphaFoldDB" id="V7BTM3"/>
<dbReference type="InterPro" id="IPR033905">
    <property type="entry name" value="Secretory_peroxidase"/>
</dbReference>
<dbReference type="InterPro" id="IPR019794">
    <property type="entry name" value="Peroxidases_AS"/>
</dbReference>
<dbReference type="EC" id="1.11.1.7" evidence="4 21"/>
<dbReference type="PANTHER" id="PTHR31235">
    <property type="entry name" value="PEROXIDASE 25-RELATED"/>
    <property type="match status" value="1"/>
</dbReference>
<feature type="binding site" evidence="18">
    <location>
        <position position="107"/>
    </location>
    <ligand>
        <name>Ca(2+)</name>
        <dbReference type="ChEBI" id="CHEBI:29108"/>
        <label>1</label>
    </ligand>
</feature>
<comment type="cofactor">
    <cofactor evidence="18 21">
        <name>heme b</name>
        <dbReference type="ChEBI" id="CHEBI:60344"/>
    </cofactor>
    <text evidence="18 21">Binds 1 heme b (iron(II)-protoporphyrin IX) group per subunit.</text>
</comment>
<dbReference type="Gene3D" id="1.10.420.10">
    <property type="entry name" value="Peroxidase, domain 2"/>
    <property type="match status" value="1"/>
</dbReference>
<evidence type="ECO:0000256" key="5">
    <source>
        <dbReference type="ARBA" id="ARBA00022525"/>
    </source>
</evidence>
<evidence type="ECO:0000256" key="8">
    <source>
        <dbReference type="ARBA" id="ARBA00022723"/>
    </source>
</evidence>
<feature type="binding site" evidence="18">
    <location>
        <position position="122"/>
    </location>
    <ligand>
        <name>Ca(2+)</name>
        <dbReference type="ChEBI" id="CHEBI:29108"/>
        <label>1</label>
    </ligand>
</feature>
<dbReference type="GO" id="GO:0020037">
    <property type="term" value="F:heme binding"/>
    <property type="evidence" value="ECO:0007669"/>
    <property type="project" value="UniProtKB-UniRule"/>
</dbReference>
<evidence type="ECO:0000256" key="20">
    <source>
        <dbReference type="PIRSR" id="PIRSR600823-5"/>
    </source>
</evidence>
<name>V7BTM3_PHAVU</name>
<evidence type="ECO:0000313" key="24">
    <source>
        <dbReference type="Proteomes" id="UP000000226"/>
    </source>
</evidence>
<gene>
    <name evidence="23" type="ORF">PHAVU_005G059700g</name>
</gene>
<keyword evidence="7 21" id="KW-0349">Heme</keyword>
<dbReference type="PhylomeDB" id="V7BTM3"/>
<evidence type="ECO:0000256" key="14">
    <source>
        <dbReference type="ARBA" id="ARBA00023180"/>
    </source>
</evidence>
<evidence type="ECO:0000256" key="18">
    <source>
        <dbReference type="PIRSR" id="PIRSR600823-3"/>
    </source>
</evidence>
<feature type="active site" description="Proton acceptor" evidence="16">
    <location>
        <position position="97"/>
    </location>
</feature>
<evidence type="ECO:0000256" key="6">
    <source>
        <dbReference type="ARBA" id="ARBA00022559"/>
    </source>
</evidence>
<dbReference type="GO" id="GO:0006979">
    <property type="term" value="P:response to oxidative stress"/>
    <property type="evidence" value="ECO:0007669"/>
    <property type="project" value="UniProtKB-UniRule"/>
</dbReference>
<feature type="site" description="Transition state stabilizer" evidence="19">
    <location>
        <position position="93"/>
    </location>
</feature>
<evidence type="ECO:0000256" key="12">
    <source>
        <dbReference type="ARBA" id="ARBA00023004"/>
    </source>
</evidence>
<evidence type="ECO:0000256" key="17">
    <source>
        <dbReference type="PIRSR" id="PIRSR600823-2"/>
    </source>
</evidence>
<keyword evidence="13 20" id="KW-1015">Disulfide bond</keyword>
<dbReference type="Proteomes" id="UP000000226">
    <property type="component" value="Chromosome 5"/>
</dbReference>
<feature type="disulfide bond" evidence="20">
    <location>
        <begin position="99"/>
        <end position="104"/>
    </location>
</feature>
<keyword evidence="24" id="KW-1185">Reference proteome</keyword>
<comment type="catalytic activity">
    <reaction evidence="1 21">
        <text>2 a phenolic donor + H2O2 = 2 a phenolic radical donor + 2 H2O</text>
        <dbReference type="Rhea" id="RHEA:56136"/>
        <dbReference type="ChEBI" id="CHEBI:15377"/>
        <dbReference type="ChEBI" id="CHEBI:16240"/>
        <dbReference type="ChEBI" id="CHEBI:139520"/>
        <dbReference type="ChEBI" id="CHEBI:139521"/>
        <dbReference type="EC" id="1.11.1.7"/>
    </reaction>
</comment>
<comment type="subcellular location">
    <subcellularLocation>
        <location evidence="3 21">Secreted</location>
    </subcellularLocation>
</comment>
<dbReference type="Gramene" id="ESW21304">
    <property type="protein sequence ID" value="ESW21304"/>
    <property type="gene ID" value="PHAVU_005G059700g"/>
</dbReference>
<feature type="binding site" evidence="18">
    <location>
        <position position="105"/>
    </location>
    <ligand>
        <name>Ca(2+)</name>
        <dbReference type="ChEBI" id="CHEBI:29108"/>
        <label>1</label>
    </ligand>
</feature>
<comment type="similarity">
    <text evidence="21">Belongs to the peroxidase family. Classical plant (class III) peroxidase subfamily.</text>
</comment>
<feature type="binding site" description="axial binding residue" evidence="18">
    <location>
        <position position="226"/>
    </location>
    <ligand>
        <name>heme b</name>
        <dbReference type="ChEBI" id="CHEBI:60344"/>
    </ligand>
    <ligandPart>
        <name>Fe</name>
        <dbReference type="ChEBI" id="CHEBI:18248"/>
    </ligandPart>
</feature>
<keyword evidence="9 21" id="KW-0732">Signal</keyword>
<protein>
    <recommendedName>
        <fullName evidence="4 21">Peroxidase</fullName>
        <ecNumber evidence="4 21">1.11.1.7</ecNumber>
    </recommendedName>
</protein>
<evidence type="ECO:0000256" key="16">
    <source>
        <dbReference type="PIRSR" id="PIRSR600823-1"/>
    </source>
</evidence>
<dbReference type="OMA" id="AFDTHYY"/>
<keyword evidence="11 21" id="KW-0560">Oxidoreductase</keyword>
<feature type="chain" id="PRO_5005149025" description="Peroxidase" evidence="21">
    <location>
        <begin position="21"/>
        <end position="384"/>
    </location>
</feature>
<dbReference type="GO" id="GO:0005576">
    <property type="term" value="C:extracellular region"/>
    <property type="evidence" value="ECO:0007669"/>
    <property type="project" value="UniProtKB-SubCell"/>
</dbReference>
<dbReference type="SUPFAM" id="SSF48113">
    <property type="entry name" value="Heme-dependent peroxidases"/>
    <property type="match status" value="1"/>
</dbReference>
<evidence type="ECO:0000256" key="4">
    <source>
        <dbReference type="ARBA" id="ARBA00012313"/>
    </source>
</evidence>
<dbReference type="SMR" id="V7BTM3"/>
<evidence type="ECO:0000256" key="19">
    <source>
        <dbReference type="PIRSR" id="PIRSR600823-4"/>
    </source>
</evidence>
<evidence type="ECO:0000313" key="23">
    <source>
        <dbReference type="EMBL" id="ESW21304.1"/>
    </source>
</evidence>
<dbReference type="eggNOG" id="ENOG502QSS8">
    <property type="taxonomic scope" value="Eukaryota"/>
</dbReference>
<dbReference type="PROSITE" id="PS00436">
    <property type="entry name" value="PEROXIDASE_2"/>
    <property type="match status" value="1"/>
</dbReference>
<feature type="domain" description="Plant heme peroxidase family profile" evidence="22">
    <location>
        <begin position="56"/>
        <end position="382"/>
    </location>
</feature>
<evidence type="ECO:0000256" key="21">
    <source>
        <dbReference type="RuleBase" id="RU362060"/>
    </source>
</evidence>
<dbReference type="OrthoDB" id="2113341at2759"/>
<evidence type="ECO:0000256" key="15">
    <source>
        <dbReference type="ARBA" id="ARBA00023324"/>
    </source>
</evidence>
<feature type="disulfide bond" evidence="20">
    <location>
        <begin position="154"/>
        <end position="378"/>
    </location>
</feature>
<feature type="binding site" evidence="18">
    <location>
        <position position="98"/>
    </location>
    <ligand>
        <name>Ca(2+)</name>
        <dbReference type="ChEBI" id="CHEBI:29108"/>
        <label>1</label>
    </ligand>
</feature>
<evidence type="ECO:0000256" key="1">
    <source>
        <dbReference type="ARBA" id="ARBA00000189"/>
    </source>
</evidence>
<evidence type="ECO:0000256" key="7">
    <source>
        <dbReference type="ARBA" id="ARBA00022617"/>
    </source>
</evidence>
<feature type="binding site" evidence="18">
    <location>
        <position position="309"/>
    </location>
    <ligand>
        <name>Ca(2+)</name>
        <dbReference type="ChEBI" id="CHEBI:29108"/>
        <label>2</label>
    </ligand>
</feature>
<evidence type="ECO:0000256" key="11">
    <source>
        <dbReference type="ARBA" id="ARBA00023002"/>
    </source>
</evidence>
<reference evidence="24" key="1">
    <citation type="journal article" date="2014" name="Nat. Genet.">
        <title>A reference genome for common bean and genome-wide analysis of dual domestications.</title>
        <authorList>
            <person name="Schmutz J."/>
            <person name="McClean P.E."/>
            <person name="Mamidi S."/>
            <person name="Wu G.A."/>
            <person name="Cannon S.B."/>
            <person name="Grimwood J."/>
            <person name="Jenkins J."/>
            <person name="Shu S."/>
            <person name="Song Q."/>
            <person name="Chavarro C."/>
            <person name="Torres-Torres M."/>
            <person name="Geffroy V."/>
            <person name="Moghaddam S.M."/>
            <person name="Gao D."/>
            <person name="Abernathy B."/>
            <person name="Barry K."/>
            <person name="Blair M."/>
            <person name="Brick M.A."/>
            <person name="Chovatia M."/>
            <person name="Gepts P."/>
            <person name="Goodstein D.M."/>
            <person name="Gonzales M."/>
            <person name="Hellsten U."/>
            <person name="Hyten D.L."/>
            <person name="Jia G."/>
            <person name="Kelly J.D."/>
            <person name="Kudrna D."/>
            <person name="Lee R."/>
            <person name="Richard M.M."/>
            <person name="Miklas P.N."/>
            <person name="Osorno J.M."/>
            <person name="Rodrigues J."/>
            <person name="Thareau V."/>
            <person name="Urrea C.A."/>
            <person name="Wang M."/>
            <person name="Yu Y."/>
            <person name="Zhang M."/>
            <person name="Wing R.A."/>
            <person name="Cregan P.B."/>
            <person name="Rokhsar D.S."/>
            <person name="Jackson S.A."/>
        </authorList>
    </citation>
    <scope>NUCLEOTIDE SEQUENCE [LARGE SCALE GENOMIC DNA]</scope>
    <source>
        <strain evidence="24">cv. G19833</strain>
    </source>
</reference>
<keyword evidence="15 21" id="KW-0376">Hydrogen peroxide</keyword>
<accession>V7BTM3</accession>
<feature type="disulfide bond" evidence="20">
    <location>
        <begin position="233"/>
        <end position="265"/>
    </location>
</feature>
<keyword evidence="6 21" id="KW-0575">Peroxidase</keyword>
<evidence type="ECO:0000256" key="2">
    <source>
        <dbReference type="ARBA" id="ARBA00002322"/>
    </source>
</evidence>
<proteinExistence type="inferred from homology"/>
<feature type="binding site" evidence="18">
    <location>
        <position position="285"/>
    </location>
    <ligand>
        <name>Ca(2+)</name>
        <dbReference type="ChEBI" id="CHEBI:29108"/>
        <label>2</label>
    </ligand>
</feature>
<evidence type="ECO:0000259" key="22">
    <source>
        <dbReference type="PROSITE" id="PS50873"/>
    </source>
</evidence>
<dbReference type="PRINTS" id="PR00458">
    <property type="entry name" value="PEROXIDASE"/>
</dbReference>
<keyword evidence="10 18" id="KW-0106">Calcium</keyword>
<evidence type="ECO:0000256" key="10">
    <source>
        <dbReference type="ARBA" id="ARBA00022837"/>
    </source>
</evidence>
<sequence>MRSCINLWIVVALVVPVLLSLRRPRGETKTQTASSSFSVKLANSLHFNKRIRDGSNLEYDFYRNTCPQAEGIVRSALTRIYFDHRDVAPALLRLFFHDCFIQGCDASLLLDENDGNNNRSVEKQAVPNQTLRGFDKIDLIKEEVEQACPGVVSCADIVSLAARDSVLLAGGPFYPVLTGRRDNHQSFFKEATDQIPRPDDNVTRTLHLFNLRGFNARETVSLLGGHNIGKIGCDFIQQRLYNFHNTRQPDPTIPLDFLRQMRLNCPNNSNTNIDEFVTSKPTSSDVHSKPGMSYMQALSSSVSSGSTFDTHYFQSLLRGRGLLFADQQLMAEDRTAKLVSAYASDDGSTFRMDFARVMLKMSNLDVLTGPQGQVRLNCSKPVTS</sequence>
<dbReference type="FunFam" id="1.10.420.10:FF:000001">
    <property type="entry name" value="Peroxidase"/>
    <property type="match status" value="1"/>
</dbReference>